<protein>
    <submittedName>
        <fullName evidence="3">Uncharacterized protein</fullName>
    </submittedName>
</protein>
<organism evidence="3 4">
    <name type="scientific">Haloglomus irregulare</name>
    <dbReference type="NCBI Taxonomy" id="2234134"/>
    <lineage>
        <taxon>Archaea</taxon>
        <taxon>Methanobacteriati</taxon>
        <taxon>Methanobacteriota</taxon>
        <taxon>Stenosarchaea group</taxon>
        <taxon>Halobacteria</taxon>
        <taxon>Halobacteriales</taxon>
        <taxon>Natronomonadaceae</taxon>
        <taxon>Haloglomus</taxon>
    </lineage>
</organism>
<dbReference type="Proteomes" id="UP000319894">
    <property type="component" value="Unassembled WGS sequence"/>
</dbReference>
<comment type="caution">
    <text evidence="3">The sequence shown here is derived from an EMBL/GenBank/DDBJ whole genome shotgun (WGS) entry which is preliminary data.</text>
</comment>
<dbReference type="EMBL" id="QMDX01000029">
    <property type="protein sequence ID" value="TSD08699.1"/>
    <property type="molecule type" value="Genomic_DNA"/>
</dbReference>
<dbReference type="OrthoDB" id="339685at2157"/>
<dbReference type="AlphaFoldDB" id="A0A554MU97"/>
<evidence type="ECO:0000256" key="1">
    <source>
        <dbReference type="SAM" id="Coils"/>
    </source>
</evidence>
<evidence type="ECO:0000313" key="4">
    <source>
        <dbReference type="Proteomes" id="UP000319894"/>
    </source>
</evidence>
<keyword evidence="1" id="KW-0175">Coiled coil</keyword>
<dbReference type="InParanoid" id="A0A554MU97"/>
<evidence type="ECO:0000313" key="3">
    <source>
        <dbReference type="EMBL" id="TSD08699.1"/>
    </source>
</evidence>
<reference evidence="3 4" key="1">
    <citation type="submission" date="2018-06" db="EMBL/GenBank/DDBJ databases">
        <title>Natronomonas sp. F16-60 a new haloarchaeon isolated from a solar saltern of Isla Cristina, Huelva, Spain.</title>
        <authorList>
            <person name="Duran-Viseras A."/>
            <person name="Sanchez-Porro C."/>
            <person name="Ventosa A."/>
        </authorList>
    </citation>
    <scope>NUCLEOTIDE SEQUENCE [LARGE SCALE GENOMIC DNA]</scope>
    <source>
        <strain evidence="3 4">F16-60</strain>
    </source>
</reference>
<evidence type="ECO:0000256" key="2">
    <source>
        <dbReference type="SAM" id="MobiDB-lite"/>
    </source>
</evidence>
<dbReference type="RefSeq" id="WP_144263617.1">
    <property type="nucleotide sequence ID" value="NZ_QMDX01000029.1"/>
</dbReference>
<feature type="coiled-coil region" evidence="1">
    <location>
        <begin position="27"/>
        <end position="61"/>
    </location>
</feature>
<keyword evidence="4" id="KW-1185">Reference proteome</keyword>
<feature type="compositionally biased region" description="Acidic residues" evidence="2">
    <location>
        <begin position="217"/>
        <end position="232"/>
    </location>
</feature>
<name>A0A554MU97_9EURY</name>
<gene>
    <name evidence="3" type="ORF">DP107_18700</name>
</gene>
<accession>A0A554MU97</accession>
<proteinExistence type="predicted"/>
<feature type="region of interest" description="Disordered" evidence="2">
    <location>
        <begin position="200"/>
        <end position="232"/>
    </location>
</feature>
<sequence length="232" mass="26500">MQIRKQVKEMFGTAEKGTLLDKSVYGGEDLKRDKIKLERQRKQLQKEMNQYGKEYKKLLREGAQVSDHKRAQIAQQAKIAKKKYKIKQQEFKKNSVVMATIVTIEGARELQNMSNDETTEIEQLIHDSSVNAEQVQEDMMENMVQFDLDMQMMQEVQESLDIDIMGTDMDIGGTEEEEMMRKMAEGELSEEEVDIEAEVEEEVSTEVSMSAGGGLGDIEDESIDLDDEDIGI</sequence>